<comment type="subcellular location">
    <subcellularLocation>
        <location evidence="1">Membrane</location>
    </subcellularLocation>
</comment>
<feature type="compositionally biased region" description="Low complexity" evidence="5">
    <location>
        <begin position="518"/>
        <end position="534"/>
    </location>
</feature>
<sequence length="1366" mass="144717">MITSSRSLRVLTVLAVLIGVASAWAQPPQDGGRGRGRGGPGGFPGFGGFGRGFGEPDSFMLNYGFRRDLVDELKLTDQQREQIDALRDELRNNMRELFQQGGFVPGQGPSEEMQKKMDDLRKSIDQRAVSILDERQKATWETKKAEYVREAAERDAARTAPGAPAPPPRDPSQPVLGMTRVRPTIFQPPVPENAEVVASFAVALGKAASENEQGAGPTRGPASPASRGSSNDSAPVASSGGGTTTASGVGTAGAPKPGPGETLMSFNFRYAPWPEVLKLFAEAAGLTLDLTEVPPGTFNYFDDHQYTPTEALDVLNGYLIPRGYILIRRDRFLTVWNIDDGIPPNLVPKVPLSELPHRGKNEMVTVTIPLEGVEASRVDDDIRDAMLSPHGKVVAMRDSNWLQVTDLAANVRQIVDSLKGVSAKLETDFKAIPLKNISAAEAERTVRRLFGLNSVTSISSNQQFSGFPGGFGGFGPGGFGLGGFGPGGFGPGGFNPGGFGPPGSSGSSQGDGRGGDSRGSSSSRGSTSSTQQSPYLGKIQVTADTRTNHLLVTASTQLIKVVEDVVKSLDTMVDANGQPIRTADSPAVLRVYNVSGGDATQIARTLNALMPGLLIIDDPRSARIHVQATEEEHREVQQLVQQFTGDGSSSVAVISLQRLDPVAATNTIRNLFVNDGSRAPSIEADAQGRRLMVRGTPDQVAQVKALLAQLGETGDPEDRGPSRRGPVRTIPLNGRDPSEFLPLLKQAWEATNKAEIRVVVPAQPNPVRDRRTPSEAGNPFFTPAAPVVDPPRAPAGSPSTEATPLPSAIPYRQVSLERTVADEPPPRRPFFSKSTTGDPRRGVSAPSSTLQATGHADDGNAIPSRYAIPSRLRAEPSQSGQLTADPQPLAPRRAEPLAPRRSGEPTAANEAGRLEPQSTREAADSAEFLNAFFKPPTHFKPPSQDVARVAQGPEADAAGQGRNVPEASAEPAENTPVDPSNPLIGLTVVGGDLIVTGPEETLDEFERMVEELAAALPVRTRWTVFHLLSADATETAQMLERLFPQSTVTASTASSDGILGSLTSGISSFGRGMMNMTGLSNYTLGGQSLRIVTDLRSNSLWVSGPPDKIAEIESVLQLLDARELPQSLRDRLPRSIPVEYADIDEVADVVESVFKDAIAPEQQMGGGRNFNPLALLMGQQQQGGGGNRQRGPEMTLGIDRRTSHLIVSCNDNLFRQVEQLVQTMDQRAREARQTVRVVQLPTADPTLVSSTLTSLIPKVSVSATRSRTPRTQFGQQQSFPGGGSSGTPGGGFPGPDADLMRRMIEQRAQGGGPPGGFGSGGSGESGFGGRPFFGGFGGGDRGGFGGDRGGFGGFGGFGGDRGGRSR</sequence>
<feature type="domain" description="NolW-like" evidence="7">
    <location>
        <begin position="1024"/>
        <end position="1122"/>
    </location>
</feature>
<keyword evidence="2 6" id="KW-0732">Signal</keyword>
<name>A0A7C4QNW9_9PLAN</name>
<feature type="domain" description="NolW-like" evidence="7">
    <location>
        <begin position="430"/>
        <end position="571"/>
    </location>
</feature>
<evidence type="ECO:0000256" key="5">
    <source>
        <dbReference type="SAM" id="MobiDB-lite"/>
    </source>
</evidence>
<feature type="chain" id="PRO_5028070025" description="NolW-like domain-containing protein" evidence="6">
    <location>
        <begin position="26"/>
        <end position="1366"/>
    </location>
</feature>
<evidence type="ECO:0000256" key="3">
    <source>
        <dbReference type="ARBA" id="ARBA00023136"/>
    </source>
</evidence>
<feature type="compositionally biased region" description="Polar residues" evidence="5">
    <location>
        <begin position="1261"/>
        <end position="1270"/>
    </location>
</feature>
<reference evidence="8" key="1">
    <citation type="journal article" date="2020" name="mSystems">
        <title>Genome- and Community-Level Interaction Insights into Carbon Utilization and Element Cycling Functions of Hydrothermarchaeota in Hydrothermal Sediment.</title>
        <authorList>
            <person name="Zhou Z."/>
            <person name="Liu Y."/>
            <person name="Xu W."/>
            <person name="Pan J."/>
            <person name="Luo Z.H."/>
            <person name="Li M."/>
        </authorList>
    </citation>
    <scope>NUCLEOTIDE SEQUENCE [LARGE SCALE GENOMIC DNA]</scope>
    <source>
        <strain evidence="8">SpSt-508</strain>
    </source>
</reference>
<feature type="region of interest" description="Disordered" evidence="5">
    <location>
        <begin position="485"/>
        <end position="536"/>
    </location>
</feature>
<evidence type="ECO:0000256" key="1">
    <source>
        <dbReference type="ARBA" id="ARBA00004370"/>
    </source>
</evidence>
<proteinExistence type="predicted"/>
<gene>
    <name evidence="8" type="ORF">ENS64_00940</name>
</gene>
<feature type="compositionally biased region" description="Gly residues" evidence="5">
    <location>
        <begin position="1309"/>
        <end position="1360"/>
    </location>
</feature>
<organism evidence="8">
    <name type="scientific">Schlesneria paludicola</name>
    <dbReference type="NCBI Taxonomy" id="360056"/>
    <lineage>
        <taxon>Bacteria</taxon>
        <taxon>Pseudomonadati</taxon>
        <taxon>Planctomycetota</taxon>
        <taxon>Planctomycetia</taxon>
        <taxon>Planctomycetales</taxon>
        <taxon>Planctomycetaceae</taxon>
        <taxon>Schlesneria</taxon>
    </lineage>
</organism>
<feature type="region of interest" description="Disordered" evidence="5">
    <location>
        <begin position="150"/>
        <end position="176"/>
    </location>
</feature>
<feature type="region of interest" description="Disordered" evidence="5">
    <location>
        <begin position="208"/>
        <end position="258"/>
    </location>
</feature>
<feature type="compositionally biased region" description="Gly residues" evidence="5">
    <location>
        <begin position="485"/>
        <end position="503"/>
    </location>
</feature>
<feature type="region of interest" description="Disordered" evidence="5">
    <location>
        <begin position="710"/>
        <end position="736"/>
    </location>
</feature>
<dbReference type="InterPro" id="IPR050810">
    <property type="entry name" value="Bact_Secretion_Sys_Channel"/>
</dbReference>
<feature type="compositionally biased region" description="Gly residues" evidence="5">
    <location>
        <begin position="1280"/>
        <end position="1293"/>
    </location>
</feature>
<dbReference type="Pfam" id="PF03958">
    <property type="entry name" value="Secretin_N"/>
    <property type="match status" value="3"/>
</dbReference>
<dbReference type="GO" id="GO:0016020">
    <property type="term" value="C:membrane"/>
    <property type="evidence" value="ECO:0007669"/>
    <property type="project" value="UniProtKB-SubCell"/>
</dbReference>
<evidence type="ECO:0000256" key="4">
    <source>
        <dbReference type="SAM" id="Coils"/>
    </source>
</evidence>
<dbReference type="GO" id="GO:0009306">
    <property type="term" value="P:protein secretion"/>
    <property type="evidence" value="ECO:0007669"/>
    <property type="project" value="TreeGrafter"/>
</dbReference>
<dbReference type="EMBL" id="DSVQ01000003">
    <property type="protein sequence ID" value="HGT37826.1"/>
    <property type="molecule type" value="Genomic_DNA"/>
</dbReference>
<comment type="caution">
    <text evidence="8">The sequence shown here is derived from an EMBL/GenBank/DDBJ whole genome shotgun (WGS) entry which is preliminary data.</text>
</comment>
<dbReference type="InterPro" id="IPR038591">
    <property type="entry name" value="NolW-like_sf"/>
</dbReference>
<dbReference type="InterPro" id="IPR012899">
    <property type="entry name" value="LTXXQ"/>
</dbReference>
<feature type="region of interest" description="Disordered" evidence="5">
    <location>
        <begin position="764"/>
        <end position="982"/>
    </location>
</feature>
<evidence type="ECO:0000313" key="8">
    <source>
        <dbReference type="EMBL" id="HGT37826.1"/>
    </source>
</evidence>
<feature type="domain" description="NolW-like" evidence="7">
    <location>
        <begin position="651"/>
        <end position="710"/>
    </location>
</feature>
<evidence type="ECO:0000259" key="7">
    <source>
        <dbReference type="Pfam" id="PF03958"/>
    </source>
</evidence>
<feature type="compositionally biased region" description="Gly residues" evidence="5">
    <location>
        <begin position="37"/>
        <end position="49"/>
    </location>
</feature>
<dbReference type="PANTHER" id="PTHR30332">
    <property type="entry name" value="PROBABLE GENERAL SECRETION PATHWAY PROTEIN D"/>
    <property type="match status" value="1"/>
</dbReference>
<dbReference type="GO" id="GO:0015627">
    <property type="term" value="C:type II protein secretion system complex"/>
    <property type="evidence" value="ECO:0007669"/>
    <property type="project" value="TreeGrafter"/>
</dbReference>
<dbReference type="InterPro" id="IPR005644">
    <property type="entry name" value="NolW-like"/>
</dbReference>
<feature type="compositionally biased region" description="Low complexity" evidence="5">
    <location>
        <begin position="233"/>
        <end position="255"/>
    </location>
</feature>
<feature type="region of interest" description="Disordered" evidence="5">
    <location>
        <begin position="26"/>
        <end position="49"/>
    </location>
</feature>
<feature type="coiled-coil region" evidence="4">
    <location>
        <begin position="73"/>
        <end position="100"/>
    </location>
</feature>
<feature type="region of interest" description="Disordered" evidence="5">
    <location>
        <begin position="1260"/>
        <end position="1366"/>
    </location>
</feature>
<keyword evidence="4" id="KW-0175">Coiled coil</keyword>
<evidence type="ECO:0000256" key="6">
    <source>
        <dbReference type="SAM" id="SignalP"/>
    </source>
</evidence>
<keyword evidence="3" id="KW-0472">Membrane</keyword>
<accession>A0A7C4QNW9</accession>
<protein>
    <recommendedName>
        <fullName evidence="7">NolW-like domain-containing protein</fullName>
    </recommendedName>
</protein>
<evidence type="ECO:0000256" key="2">
    <source>
        <dbReference type="ARBA" id="ARBA00022729"/>
    </source>
</evidence>
<dbReference type="PANTHER" id="PTHR30332:SF24">
    <property type="entry name" value="SECRETIN GSPD-RELATED"/>
    <property type="match status" value="1"/>
</dbReference>
<feature type="signal peptide" evidence="6">
    <location>
        <begin position="1"/>
        <end position="25"/>
    </location>
</feature>
<dbReference type="Pfam" id="PF07813">
    <property type="entry name" value="LTXXQ"/>
    <property type="match status" value="1"/>
</dbReference>
<dbReference type="Gene3D" id="3.30.1370.120">
    <property type="match status" value="4"/>
</dbReference>